<dbReference type="InterPro" id="IPR047057">
    <property type="entry name" value="MerR_fam"/>
</dbReference>
<dbReference type="GO" id="GO:0003700">
    <property type="term" value="F:DNA-binding transcription factor activity"/>
    <property type="evidence" value="ECO:0007669"/>
    <property type="project" value="InterPro"/>
</dbReference>
<dbReference type="AlphaFoldDB" id="A0A543DJ00"/>
<dbReference type="Pfam" id="PF13411">
    <property type="entry name" value="MerR_1"/>
    <property type="match status" value="1"/>
</dbReference>
<dbReference type="RefSeq" id="WP_142057402.1">
    <property type="nucleotide sequence ID" value="NZ_VFPA01000003.1"/>
</dbReference>
<evidence type="ECO:0000256" key="1">
    <source>
        <dbReference type="ARBA" id="ARBA00023125"/>
    </source>
</evidence>
<dbReference type="SUPFAM" id="SSF46955">
    <property type="entry name" value="Putative DNA-binding domain"/>
    <property type="match status" value="1"/>
</dbReference>
<dbReference type="Proteomes" id="UP000315677">
    <property type="component" value="Unassembled WGS sequence"/>
</dbReference>
<dbReference type="InterPro" id="IPR009061">
    <property type="entry name" value="DNA-bd_dom_put_sf"/>
</dbReference>
<evidence type="ECO:0000313" key="4">
    <source>
        <dbReference type="Proteomes" id="UP000315677"/>
    </source>
</evidence>
<accession>A0A543DJ00</accession>
<dbReference type="OrthoDB" id="4569196at2"/>
<organism evidence="3 4">
    <name type="scientific">Pseudonocardia kunmingensis</name>
    <dbReference type="NCBI Taxonomy" id="630975"/>
    <lineage>
        <taxon>Bacteria</taxon>
        <taxon>Bacillati</taxon>
        <taxon>Actinomycetota</taxon>
        <taxon>Actinomycetes</taxon>
        <taxon>Pseudonocardiales</taxon>
        <taxon>Pseudonocardiaceae</taxon>
        <taxon>Pseudonocardia</taxon>
    </lineage>
</organism>
<name>A0A543DJ00_9PSEU</name>
<dbReference type="EMBL" id="VFPA01000003">
    <property type="protein sequence ID" value="TQM09309.1"/>
    <property type="molecule type" value="Genomic_DNA"/>
</dbReference>
<keyword evidence="1 3" id="KW-0238">DNA-binding</keyword>
<dbReference type="GO" id="GO:0003677">
    <property type="term" value="F:DNA binding"/>
    <property type="evidence" value="ECO:0007669"/>
    <property type="project" value="UniProtKB-KW"/>
</dbReference>
<comment type="caution">
    <text evidence="3">The sequence shown here is derived from an EMBL/GenBank/DDBJ whole genome shotgun (WGS) entry which is preliminary data.</text>
</comment>
<feature type="domain" description="HTH merR-type" evidence="2">
    <location>
        <begin position="2"/>
        <end position="71"/>
    </location>
</feature>
<reference evidence="3 4" key="1">
    <citation type="submission" date="2019-06" db="EMBL/GenBank/DDBJ databases">
        <title>Sequencing the genomes of 1000 actinobacteria strains.</title>
        <authorList>
            <person name="Klenk H.-P."/>
        </authorList>
    </citation>
    <scope>NUCLEOTIDE SEQUENCE [LARGE SCALE GENOMIC DNA]</scope>
    <source>
        <strain evidence="3 4">DSM 45301</strain>
    </source>
</reference>
<keyword evidence="4" id="KW-1185">Reference proteome</keyword>
<dbReference type="PRINTS" id="PR00040">
    <property type="entry name" value="HTHMERR"/>
</dbReference>
<evidence type="ECO:0000313" key="3">
    <source>
        <dbReference type="EMBL" id="TQM09309.1"/>
    </source>
</evidence>
<gene>
    <name evidence="3" type="ORF">FB558_5061</name>
</gene>
<protein>
    <submittedName>
        <fullName evidence="3">DNA-binding transcriptional MerR regulator</fullName>
    </submittedName>
</protein>
<dbReference type="PROSITE" id="PS50937">
    <property type="entry name" value="HTH_MERR_2"/>
    <property type="match status" value="1"/>
</dbReference>
<dbReference type="PANTHER" id="PTHR30204">
    <property type="entry name" value="REDOX-CYCLING DRUG-SENSING TRANSCRIPTIONAL ACTIVATOR SOXR"/>
    <property type="match status" value="1"/>
</dbReference>
<sequence>MAWSTRELADLAGTSVRAVRHYHHVGLLAEPQRRANGYKQYGVAHLVRVLRIKRLADLGFTLPQIAELGDADQHPRDALRGLDAHLARTLDRLQDARSEIQQILQQAAPTDIPPALAARIRDTDVSDADRALLIVLTRVLGLAVVTDFVDTLRGLPPSPAATAFDQLPADADDATRHELATRLLPRSRTLRVMLPRLRSATDGLSAAANRTVDVAARDLYNPAQFDVLRRVELLLRSRPGPIRIPQVGVAKGSDRVTGATPLGLTVPQRHGVHSGVITAVAPSRTPGRP</sequence>
<dbReference type="CDD" id="cd00592">
    <property type="entry name" value="HTH_MerR-like"/>
    <property type="match status" value="1"/>
</dbReference>
<dbReference type="Gene3D" id="1.10.1660.10">
    <property type="match status" value="1"/>
</dbReference>
<evidence type="ECO:0000259" key="2">
    <source>
        <dbReference type="PROSITE" id="PS50937"/>
    </source>
</evidence>
<dbReference type="SMART" id="SM00422">
    <property type="entry name" value="HTH_MERR"/>
    <property type="match status" value="1"/>
</dbReference>
<proteinExistence type="predicted"/>
<dbReference type="InterPro" id="IPR000551">
    <property type="entry name" value="MerR-type_HTH_dom"/>
</dbReference>
<dbReference type="PANTHER" id="PTHR30204:SF93">
    <property type="entry name" value="HTH MERR-TYPE DOMAIN-CONTAINING PROTEIN"/>
    <property type="match status" value="1"/>
</dbReference>